<dbReference type="PANTHER" id="PTHR14449">
    <property type="entry name" value="FANCONI ANEMIA GROUP F PROTEIN FANCF"/>
    <property type="match status" value="1"/>
</dbReference>
<sequence length="407" mass="46986">MNEILKNTHVFVDVLCMSRCDAVRQWDEGAFQKAYKWANYFEEVYHRLKSRPSLAEKLDKYLENFNKSEQIYLGKFKLSLEALGRSKTLLRQFLLQNPHLSESQYKLTLKLYGMTIGETQTCGDNEELLRDFCHLSQTRAALYLLCKMRDRLTEDIRISQEKTIKTSLESSVGEFPRAISSAEVAVDVTAQCLFKYVQHQLKVGDPQRRRKLLFEKLHVLAEQDNGLRSIITSLLLTPDDCQSGQQAKDVMQFLLDWLLEFLSKASTPHPSMMSIPPHLLRRVAFMYDAFFKIYLSHLQSWAENMIPKVCCSKDDCHTSRGISWRFKLHETSQDLQGEDDGHLTFANLVNHLRHLATGGDFVADATKKQLQSCLILEESKVSSIDNTKTFHSLNLNIWEDICSLVYI</sequence>
<organism evidence="1 2">
    <name type="scientific">Porites lobata</name>
    <dbReference type="NCBI Taxonomy" id="104759"/>
    <lineage>
        <taxon>Eukaryota</taxon>
        <taxon>Metazoa</taxon>
        <taxon>Cnidaria</taxon>
        <taxon>Anthozoa</taxon>
        <taxon>Hexacorallia</taxon>
        <taxon>Scleractinia</taxon>
        <taxon>Fungiina</taxon>
        <taxon>Poritidae</taxon>
        <taxon>Porites</taxon>
    </lineage>
</organism>
<comment type="caution">
    <text evidence="1">The sequence shown here is derived from an EMBL/GenBank/DDBJ whole genome shotgun (WGS) entry which is preliminary data.</text>
</comment>
<dbReference type="InterPro" id="IPR038505">
    <property type="entry name" value="FANCF_C_sf"/>
</dbReference>
<dbReference type="Gene3D" id="1.25.40.490">
    <property type="match status" value="1"/>
</dbReference>
<dbReference type="Pfam" id="PF11107">
    <property type="entry name" value="FANCF"/>
    <property type="match status" value="1"/>
</dbReference>
<keyword evidence="2" id="KW-1185">Reference proteome</keyword>
<evidence type="ECO:0000313" key="2">
    <source>
        <dbReference type="Proteomes" id="UP001159405"/>
    </source>
</evidence>
<protein>
    <submittedName>
        <fullName evidence="1">Uncharacterized protein</fullName>
    </submittedName>
</protein>
<gene>
    <name evidence="1" type="ORF">PLOB_00031152</name>
</gene>
<evidence type="ECO:0000313" key="1">
    <source>
        <dbReference type="EMBL" id="CAH3035760.1"/>
    </source>
</evidence>
<dbReference type="InterPro" id="IPR035428">
    <property type="entry name" value="FANCF"/>
</dbReference>
<reference evidence="1 2" key="1">
    <citation type="submission" date="2022-05" db="EMBL/GenBank/DDBJ databases">
        <authorList>
            <consortium name="Genoscope - CEA"/>
            <person name="William W."/>
        </authorList>
    </citation>
    <scope>NUCLEOTIDE SEQUENCE [LARGE SCALE GENOMIC DNA]</scope>
</reference>
<proteinExistence type="predicted"/>
<dbReference type="Proteomes" id="UP001159405">
    <property type="component" value="Unassembled WGS sequence"/>
</dbReference>
<name>A0ABN8MTP8_9CNID</name>
<dbReference type="PANTHER" id="PTHR14449:SF2">
    <property type="entry name" value="FANCONI ANEMIA GROUP F PROTEIN"/>
    <property type="match status" value="1"/>
</dbReference>
<dbReference type="EMBL" id="CALNXK010000004">
    <property type="protein sequence ID" value="CAH3035760.1"/>
    <property type="molecule type" value="Genomic_DNA"/>
</dbReference>
<accession>A0ABN8MTP8</accession>